<dbReference type="InterPro" id="IPR038717">
    <property type="entry name" value="Tc1-like_DDE_dom"/>
</dbReference>
<sequence>MQATAASDAYERAGICNIFVAVEPRGGRRFAQVTARRTQVDGVAFVCRLVRRGYAPVRKIPLVLDPLHTHWRESFVAVLAVKTTATLLRPIEFHDSPTHESWLNRPEMKIGVLPHQCLAHCSCEPNALTAGVAACHGGTLPLDAGSSGLSPVATQIGRPAPIMFCN</sequence>
<proteinExistence type="predicted"/>
<reference evidence="2" key="2">
    <citation type="journal article" date="2014" name="ISME J.">
        <title>Microbial stratification in low pH oxic and suboxic macroscopic growths along an acid mine drainage.</title>
        <authorList>
            <person name="Mendez-Garcia C."/>
            <person name="Mesa V."/>
            <person name="Sprenger R.R."/>
            <person name="Richter M."/>
            <person name="Diez M.S."/>
            <person name="Solano J."/>
            <person name="Bargiela R."/>
            <person name="Golyshina O.V."/>
            <person name="Manteca A."/>
            <person name="Ramos J.L."/>
            <person name="Gallego J.R."/>
            <person name="Llorente I."/>
            <person name="Martins Dos Santos V.A."/>
            <person name="Jensen O.N."/>
            <person name="Pelaez A.I."/>
            <person name="Sanchez J."/>
            <person name="Ferrer M."/>
        </authorList>
    </citation>
    <scope>NUCLEOTIDE SEQUENCE</scope>
</reference>
<feature type="domain" description="Tc1-like transposase DDE" evidence="1">
    <location>
        <begin position="8"/>
        <end position="119"/>
    </location>
</feature>
<evidence type="ECO:0000259" key="1">
    <source>
        <dbReference type="Pfam" id="PF13358"/>
    </source>
</evidence>
<gene>
    <name evidence="2" type="ORF">B1B_04937</name>
</gene>
<accession>T1BL87</accession>
<dbReference type="EMBL" id="AUZY01003108">
    <property type="protein sequence ID" value="EQD70547.1"/>
    <property type="molecule type" value="Genomic_DNA"/>
</dbReference>
<organism evidence="2">
    <name type="scientific">mine drainage metagenome</name>
    <dbReference type="NCBI Taxonomy" id="410659"/>
    <lineage>
        <taxon>unclassified sequences</taxon>
        <taxon>metagenomes</taxon>
        <taxon>ecological metagenomes</taxon>
    </lineage>
</organism>
<dbReference type="AlphaFoldDB" id="T1BL87"/>
<comment type="caution">
    <text evidence="2">The sequence shown here is derived from an EMBL/GenBank/DDBJ whole genome shotgun (WGS) entry which is preliminary data.</text>
</comment>
<reference evidence="2" key="1">
    <citation type="submission" date="2013-08" db="EMBL/GenBank/DDBJ databases">
        <authorList>
            <person name="Mendez C."/>
            <person name="Richter M."/>
            <person name="Ferrer M."/>
            <person name="Sanchez J."/>
        </authorList>
    </citation>
    <scope>NUCLEOTIDE SEQUENCE</scope>
</reference>
<name>T1BL87_9ZZZZ</name>
<evidence type="ECO:0000313" key="2">
    <source>
        <dbReference type="EMBL" id="EQD70547.1"/>
    </source>
</evidence>
<dbReference type="Pfam" id="PF13358">
    <property type="entry name" value="DDE_3"/>
    <property type="match status" value="1"/>
</dbReference>
<protein>
    <submittedName>
        <fullName evidence="2">Transposase</fullName>
    </submittedName>
</protein>